<keyword evidence="2" id="KW-0812">Transmembrane</keyword>
<keyword evidence="4" id="KW-1185">Reference proteome</keyword>
<sequence length="521" mass="54060">MFPPPKPPNRPQGQPDPRRQQAAVNFHLKNYDKAMYDLKEFGKEVERVKKALADRGFQFVSPVKLPTLPTVPAQSPARSVAPSGWGTPGPLGGLIRSTKLPSPQDTMPGRAVSMAAGFVAGNKGGPAGWGNSVKNLPVTITGVTANASRAMGAGRPGDGSNRGIRAAPLHALTAAATVATGGILGMVRAGLRNTVEGNMLAAQFTMLSRELAGIFLPVVQALTRRMQALNLWLSKLTIRQQDQLMHAGLAVGGVAAAGALAKPVIGPVVGLLGGAMKAVAGLAPALIGVAGAGGPVTIILGALAAAATAAGVAFATLVAASEPIRNALGKVFAAFEKVWVALAPVRQALLELAEAVVVPFLEELAQAITDLATDPEVIGFIQDLADRIDGLGVVARGVAEIVREAMAAIVNLRPPDFQGVVNGIIDDALQNAAKRGKKEKPDDPGGHRLPMPVNPGREDAIGAFNRLQDSITREGGMTEAEKQTMLLEAIKKAQDALLLQQQQLALQQQFGQRPANNGRPG</sequence>
<gene>
    <name evidence="3" type="ORF">PX52LOC_05676</name>
</gene>
<evidence type="ECO:0000256" key="1">
    <source>
        <dbReference type="SAM" id="MobiDB-lite"/>
    </source>
</evidence>
<keyword evidence="2" id="KW-1133">Transmembrane helix</keyword>
<feature type="transmembrane region" description="Helical" evidence="2">
    <location>
        <begin position="244"/>
        <end position="261"/>
    </location>
</feature>
<evidence type="ECO:0000313" key="4">
    <source>
        <dbReference type="Proteomes" id="UP000324974"/>
    </source>
</evidence>
<keyword evidence="2" id="KW-0472">Membrane</keyword>
<name>A0A5C1AKB4_9BACT</name>
<proteinExistence type="predicted"/>
<evidence type="ECO:0000313" key="3">
    <source>
        <dbReference type="EMBL" id="QEL18643.1"/>
    </source>
</evidence>
<feature type="region of interest" description="Disordered" evidence="1">
    <location>
        <begin position="433"/>
        <end position="459"/>
    </location>
</feature>
<reference evidence="4" key="1">
    <citation type="submission" date="2019-08" db="EMBL/GenBank/DDBJ databases">
        <title>Limnoglobus roseus gen. nov., sp. nov., a novel freshwater planctomycete with a giant genome from the family Gemmataceae.</title>
        <authorList>
            <person name="Kulichevskaya I.S."/>
            <person name="Naumoff D.G."/>
            <person name="Miroshnikov K."/>
            <person name="Ivanova A."/>
            <person name="Philippov D.A."/>
            <person name="Hakobyan A."/>
            <person name="Rijpstra I.C."/>
            <person name="Sinninghe Damste J.S."/>
            <person name="Liesack W."/>
            <person name="Dedysh S.N."/>
        </authorList>
    </citation>
    <scope>NUCLEOTIDE SEQUENCE [LARGE SCALE GENOMIC DNA]</scope>
    <source>
        <strain evidence="4">PX52</strain>
    </source>
</reference>
<dbReference type="AlphaFoldDB" id="A0A5C1AKB4"/>
<feature type="transmembrane region" description="Helical" evidence="2">
    <location>
        <begin position="298"/>
        <end position="320"/>
    </location>
</feature>
<feature type="transmembrane region" description="Helical" evidence="2">
    <location>
        <begin position="268"/>
        <end position="292"/>
    </location>
</feature>
<dbReference type="KEGG" id="lrs:PX52LOC_05676"/>
<accession>A0A5C1AKB4</accession>
<dbReference type="EMBL" id="CP042425">
    <property type="protein sequence ID" value="QEL18643.1"/>
    <property type="molecule type" value="Genomic_DNA"/>
</dbReference>
<feature type="region of interest" description="Disordered" evidence="1">
    <location>
        <begin position="1"/>
        <end position="20"/>
    </location>
</feature>
<protein>
    <submittedName>
        <fullName evidence="3">Uncharacterized protein</fullName>
    </submittedName>
</protein>
<dbReference type="RefSeq" id="WP_149113124.1">
    <property type="nucleotide sequence ID" value="NZ_CP042425.1"/>
</dbReference>
<dbReference type="Proteomes" id="UP000324974">
    <property type="component" value="Chromosome"/>
</dbReference>
<evidence type="ECO:0000256" key="2">
    <source>
        <dbReference type="SAM" id="Phobius"/>
    </source>
</evidence>
<organism evidence="3 4">
    <name type="scientific">Limnoglobus roseus</name>
    <dbReference type="NCBI Taxonomy" id="2598579"/>
    <lineage>
        <taxon>Bacteria</taxon>
        <taxon>Pseudomonadati</taxon>
        <taxon>Planctomycetota</taxon>
        <taxon>Planctomycetia</taxon>
        <taxon>Gemmatales</taxon>
        <taxon>Gemmataceae</taxon>
        <taxon>Limnoglobus</taxon>
    </lineage>
</organism>
<feature type="compositionally biased region" description="Pro residues" evidence="1">
    <location>
        <begin position="1"/>
        <end position="10"/>
    </location>
</feature>